<dbReference type="Proteomes" id="UP000281406">
    <property type="component" value="Unassembled WGS sequence"/>
</dbReference>
<evidence type="ECO:0000313" key="1">
    <source>
        <dbReference type="EMBL" id="ROJ29349.1"/>
    </source>
</evidence>
<dbReference type="AlphaFoldDB" id="A0A3N0XS05"/>
<comment type="caution">
    <text evidence="1">The sequence shown here is derived from an EMBL/GenBank/DDBJ whole genome shotgun (WGS) entry which is preliminary data.</text>
</comment>
<dbReference type="EMBL" id="RJVU01062584">
    <property type="protein sequence ID" value="ROJ29349.1"/>
    <property type="molecule type" value="Genomic_DNA"/>
</dbReference>
<reference evidence="1 2" key="1">
    <citation type="submission" date="2018-10" db="EMBL/GenBank/DDBJ databases">
        <title>Genome assembly for a Yunnan-Guizhou Plateau 3E fish, Anabarilius grahami (Regan), and its evolutionary and genetic applications.</title>
        <authorList>
            <person name="Jiang W."/>
        </authorList>
    </citation>
    <scope>NUCLEOTIDE SEQUENCE [LARGE SCALE GENOMIC DNA]</scope>
    <source>
        <strain evidence="1">AG-KIZ</strain>
        <tissue evidence="1">Muscle</tissue>
    </source>
</reference>
<accession>A0A3N0XS05</accession>
<gene>
    <name evidence="1" type="ORF">DPX16_13793</name>
</gene>
<evidence type="ECO:0000313" key="2">
    <source>
        <dbReference type="Proteomes" id="UP000281406"/>
    </source>
</evidence>
<protein>
    <submittedName>
        <fullName evidence="1">Uncharacterized protein</fullName>
    </submittedName>
</protein>
<keyword evidence="2" id="KW-1185">Reference proteome</keyword>
<organism evidence="1 2">
    <name type="scientific">Anabarilius grahami</name>
    <name type="common">Kanglang fish</name>
    <name type="synonym">Barilius grahami</name>
    <dbReference type="NCBI Taxonomy" id="495550"/>
    <lineage>
        <taxon>Eukaryota</taxon>
        <taxon>Metazoa</taxon>
        <taxon>Chordata</taxon>
        <taxon>Craniata</taxon>
        <taxon>Vertebrata</taxon>
        <taxon>Euteleostomi</taxon>
        <taxon>Actinopterygii</taxon>
        <taxon>Neopterygii</taxon>
        <taxon>Teleostei</taxon>
        <taxon>Ostariophysi</taxon>
        <taxon>Cypriniformes</taxon>
        <taxon>Xenocyprididae</taxon>
        <taxon>Xenocypridinae</taxon>
        <taxon>Xenocypridinae incertae sedis</taxon>
        <taxon>Anabarilius</taxon>
    </lineage>
</organism>
<sequence>MHFSSSDFVLDGWMDGWMDGCYHKRECGCMQTWSRQNTMTLTGDAETLGITENTGDRTSEHCRRNPLQFSAKPVKGAGLAMGLATATGEGDAAGNEEVVAGGAGVEVLVIVRRSALTRSRNGSGWLILVVDGVGLVFCYTQKGTETQLIVKKCLFNNQRMNSRMQGTWMQADLEQTGHDDTHWRHGDTRNHREHWRQCWKGMRWKNWCHDDLIGKNLAAFARTHPVPAGVSEEASPNKLQ</sequence>
<proteinExistence type="predicted"/>
<name>A0A3N0XS05_ANAGA</name>